<keyword evidence="1" id="KW-0472">Membrane</keyword>
<dbReference type="InParanoid" id="B6IM70"/>
<keyword evidence="3" id="KW-1185">Reference proteome</keyword>
<evidence type="ECO:0000313" key="3">
    <source>
        <dbReference type="Proteomes" id="UP000008549"/>
    </source>
</evidence>
<evidence type="ECO:0000256" key="1">
    <source>
        <dbReference type="SAM" id="Phobius"/>
    </source>
</evidence>
<reference evidence="2 3" key="2">
    <citation type="journal article" date="2011" name="PLoS Genet.">
        <title>Caenorhabditis briggsae recombinant inbred line genotypes reveal inter-strain incompatibility and the evolution of recombination.</title>
        <authorList>
            <person name="Ross J.A."/>
            <person name="Koboldt D.C."/>
            <person name="Staisch J.E."/>
            <person name="Chamberlin H.M."/>
            <person name="Gupta B.P."/>
            <person name="Miller R.D."/>
            <person name="Baird S.E."/>
            <person name="Haag E.S."/>
        </authorList>
    </citation>
    <scope>NUCLEOTIDE SEQUENCE [LARGE SCALE GENOMIC DNA]</scope>
    <source>
        <strain evidence="2 3">AF16</strain>
    </source>
</reference>
<dbReference type="AlphaFoldDB" id="B6IM70"/>
<proteinExistence type="predicted"/>
<organism evidence="2 3">
    <name type="scientific">Caenorhabditis briggsae</name>
    <dbReference type="NCBI Taxonomy" id="6238"/>
    <lineage>
        <taxon>Eukaryota</taxon>
        <taxon>Metazoa</taxon>
        <taxon>Ecdysozoa</taxon>
        <taxon>Nematoda</taxon>
        <taxon>Chromadorea</taxon>
        <taxon>Rhabditida</taxon>
        <taxon>Rhabditina</taxon>
        <taxon>Rhabditomorpha</taxon>
        <taxon>Rhabditoidea</taxon>
        <taxon>Rhabditidae</taxon>
        <taxon>Peloderinae</taxon>
        <taxon>Caenorhabditis</taxon>
    </lineage>
</organism>
<protein>
    <submittedName>
        <fullName evidence="2">Protein CBG27293</fullName>
    </submittedName>
</protein>
<dbReference type="OMA" id="DICITHF"/>
<gene>
    <name evidence="2 4" type="ORF">CBG27293</name>
    <name evidence="2" type="ORF">CBG_27293</name>
</gene>
<dbReference type="Pfam" id="PF10325">
    <property type="entry name" value="7TM_GPCR_Srz"/>
    <property type="match status" value="1"/>
</dbReference>
<feature type="transmembrane region" description="Helical" evidence="1">
    <location>
        <begin position="21"/>
        <end position="43"/>
    </location>
</feature>
<evidence type="ECO:0000313" key="4">
    <source>
        <dbReference type="WormBase" id="CBG27293"/>
    </source>
</evidence>
<dbReference type="Proteomes" id="UP000008549">
    <property type="component" value="Unassembled WGS sequence"/>
</dbReference>
<dbReference type="PANTHER" id="PTHR31720:SF4">
    <property type="entry name" value="SERPENTINE RECEPTOR, CLASS Z"/>
    <property type="match status" value="1"/>
</dbReference>
<dbReference type="EMBL" id="HE600994">
    <property type="protein sequence ID" value="CAS01000.1"/>
    <property type="molecule type" value="Genomic_DNA"/>
</dbReference>
<dbReference type="GeneID" id="68918747"/>
<keyword evidence="1" id="KW-0812">Transmembrane</keyword>
<keyword evidence="1" id="KW-1133">Transmembrane helix</keyword>
<accession>B6IM70</accession>
<dbReference type="WormBase" id="CBG27293">
    <property type="protein sequence ID" value="CBP40735"/>
    <property type="gene ID" value="WBGene00088707"/>
</dbReference>
<evidence type="ECO:0000313" key="2">
    <source>
        <dbReference type="EMBL" id="CAS01000.1"/>
    </source>
</evidence>
<dbReference type="RefSeq" id="XP_045100557.1">
    <property type="nucleotide sequence ID" value="XM_045238401.1"/>
</dbReference>
<dbReference type="CTD" id="68918747"/>
<dbReference type="HOGENOM" id="CLU_127282_1_0_1"/>
<sequence>MMISIRKAGKLQSVKKSNPERYVLYQTLFLVLVRLLFTSMTIVDICITHFVIQASYLSCNRKHVESIFTICGFRKSNPVRDATTTETPS</sequence>
<name>B6IM70_CAEBR</name>
<dbReference type="KEGG" id="cbr:CBG_27293"/>
<dbReference type="PANTHER" id="PTHR31720">
    <property type="entry name" value="SERPENTINE RECEPTOR, CLASS Z-RELATED"/>
    <property type="match status" value="1"/>
</dbReference>
<reference evidence="2 3" key="1">
    <citation type="journal article" date="2003" name="PLoS Biol.">
        <title>The genome sequence of Caenorhabditis briggsae: a platform for comparative genomics.</title>
        <authorList>
            <person name="Stein L.D."/>
            <person name="Bao Z."/>
            <person name="Blasiar D."/>
            <person name="Blumenthal T."/>
            <person name="Brent M.R."/>
            <person name="Chen N."/>
            <person name="Chinwalla A."/>
            <person name="Clarke L."/>
            <person name="Clee C."/>
            <person name="Coghlan A."/>
            <person name="Coulson A."/>
            <person name="D'Eustachio P."/>
            <person name="Fitch D.H."/>
            <person name="Fulton L.A."/>
            <person name="Fulton R.E."/>
            <person name="Griffiths-Jones S."/>
            <person name="Harris T.W."/>
            <person name="Hillier L.W."/>
            <person name="Kamath R."/>
            <person name="Kuwabara P.E."/>
            <person name="Mardis E.R."/>
            <person name="Marra M.A."/>
            <person name="Miner T.L."/>
            <person name="Minx P."/>
            <person name="Mullikin J.C."/>
            <person name="Plumb R.W."/>
            <person name="Rogers J."/>
            <person name="Schein J.E."/>
            <person name="Sohrmann M."/>
            <person name="Spieth J."/>
            <person name="Stajich J.E."/>
            <person name="Wei C."/>
            <person name="Willey D."/>
            <person name="Wilson R.K."/>
            <person name="Durbin R."/>
            <person name="Waterston R.H."/>
        </authorList>
    </citation>
    <scope>NUCLEOTIDE SEQUENCE [LARGE SCALE GENOMIC DNA]</scope>
    <source>
        <strain evidence="2 3">AF16</strain>
    </source>
</reference>
<dbReference type="InterPro" id="IPR018817">
    <property type="entry name" value="7TM_GPCR_serpentine_rcpt_Srz"/>
</dbReference>
<dbReference type="eggNOG" id="ENOG502TK0R">
    <property type="taxonomic scope" value="Eukaryota"/>
</dbReference>